<dbReference type="AlphaFoldDB" id="A0A6V8HPP4"/>
<dbReference type="Proteomes" id="UP000053095">
    <property type="component" value="Unassembled WGS sequence"/>
</dbReference>
<dbReference type="GO" id="GO:0008171">
    <property type="term" value="F:O-methyltransferase activity"/>
    <property type="evidence" value="ECO:0007669"/>
    <property type="project" value="InterPro"/>
</dbReference>
<dbReference type="PANTHER" id="PTHR43712:SF1">
    <property type="entry name" value="HYPOTHETICAL O-METHYLTRANSFERASE (EUROFUNG)-RELATED"/>
    <property type="match status" value="1"/>
</dbReference>
<evidence type="ECO:0000256" key="1">
    <source>
        <dbReference type="ARBA" id="ARBA00004141"/>
    </source>
</evidence>
<evidence type="ECO:0000259" key="7">
    <source>
        <dbReference type="Pfam" id="PF08100"/>
    </source>
</evidence>
<dbReference type="InterPro" id="IPR011701">
    <property type="entry name" value="MFS"/>
</dbReference>
<comment type="caution">
    <text evidence="8">The sequence shown here is derived from an EMBL/GenBank/DDBJ whole genome shotgun (WGS) entry which is preliminary data.</text>
</comment>
<feature type="domain" description="O-methyltransferase C-terminal" evidence="6">
    <location>
        <begin position="772"/>
        <end position="911"/>
    </location>
</feature>
<keyword evidence="2" id="KW-0489">Methyltransferase</keyword>
<feature type="transmembrane region" description="Helical" evidence="5">
    <location>
        <begin position="446"/>
        <end position="472"/>
    </location>
</feature>
<dbReference type="SUPFAM" id="SSF53335">
    <property type="entry name" value="S-adenosyl-L-methionine-dependent methyltransferases"/>
    <property type="match status" value="1"/>
</dbReference>
<feature type="transmembrane region" description="Helical" evidence="5">
    <location>
        <begin position="142"/>
        <end position="162"/>
    </location>
</feature>
<evidence type="ECO:0000256" key="4">
    <source>
        <dbReference type="ARBA" id="ARBA00022691"/>
    </source>
</evidence>
<keyword evidence="5" id="KW-1133">Transmembrane helix</keyword>
<keyword evidence="5" id="KW-0812">Transmembrane</keyword>
<dbReference type="Pfam" id="PF07690">
    <property type="entry name" value="MFS_1"/>
    <property type="match status" value="1"/>
</dbReference>
<feature type="transmembrane region" description="Helical" evidence="5">
    <location>
        <begin position="200"/>
        <end position="219"/>
    </location>
</feature>
<feature type="transmembrane region" description="Helical" evidence="5">
    <location>
        <begin position="116"/>
        <end position="135"/>
    </location>
</feature>
<name>A0A6V8HPP4_TALPI</name>
<feature type="transmembrane region" description="Helical" evidence="5">
    <location>
        <begin position="331"/>
        <end position="354"/>
    </location>
</feature>
<dbReference type="InterPro" id="IPR029063">
    <property type="entry name" value="SAM-dependent_MTases_sf"/>
</dbReference>
<dbReference type="EMBL" id="DF933856">
    <property type="protein sequence ID" value="GAM44014.1"/>
    <property type="molecule type" value="Genomic_DNA"/>
</dbReference>
<evidence type="ECO:0000256" key="2">
    <source>
        <dbReference type="ARBA" id="ARBA00022603"/>
    </source>
</evidence>
<gene>
    <name evidence="8" type="ORF">TCE0_060f19295</name>
</gene>
<dbReference type="Gene3D" id="3.40.50.150">
    <property type="entry name" value="Vaccinia Virus protein VP39"/>
    <property type="match status" value="1"/>
</dbReference>
<keyword evidence="9" id="KW-1185">Reference proteome</keyword>
<feature type="transmembrane region" description="Helical" evidence="5">
    <location>
        <begin position="374"/>
        <end position="393"/>
    </location>
</feature>
<dbReference type="Pfam" id="PF00891">
    <property type="entry name" value="Methyltransf_2"/>
    <property type="match status" value="1"/>
</dbReference>
<evidence type="ECO:0000313" key="9">
    <source>
        <dbReference type="Proteomes" id="UP000053095"/>
    </source>
</evidence>
<dbReference type="InterPro" id="IPR036259">
    <property type="entry name" value="MFS_trans_sf"/>
</dbReference>
<dbReference type="GO" id="GO:0046983">
    <property type="term" value="F:protein dimerization activity"/>
    <property type="evidence" value="ECO:0007669"/>
    <property type="project" value="InterPro"/>
</dbReference>
<evidence type="ECO:0000259" key="6">
    <source>
        <dbReference type="Pfam" id="PF00891"/>
    </source>
</evidence>
<protein>
    <submittedName>
        <fullName evidence="8">Uncharacterized protein</fullName>
    </submittedName>
</protein>
<dbReference type="PROSITE" id="PS51683">
    <property type="entry name" value="SAM_OMT_II"/>
    <property type="match status" value="1"/>
</dbReference>
<keyword evidence="5" id="KW-0472">Membrane</keyword>
<dbReference type="SUPFAM" id="SSF46785">
    <property type="entry name" value="Winged helix' DNA-binding domain"/>
    <property type="match status" value="1"/>
</dbReference>
<keyword evidence="4" id="KW-0949">S-adenosyl-L-methionine</keyword>
<sequence>MANIKQSSDKLSSLHVEEAEPAIGAEVEVVQVHTMGTVRLTEGEIVYIPTPTADPQGKYNPYPLNLPMWQKCVILGIISVFSTLGLSLVSGFGGLLGFYIPQYVEAGKDYNDITKLMTYPSLFMGIGNIIGMPLAIGVGRRVVFLGSTVILVIGAALCAANSSYEWQLGFRMVIGLAAGQSESVVPMVSQEIFFLHERSTAITVQLAFQAILTCVWVLFASPIAGAITPQWWYGLGAILSGVQLILTFFFLPETKYDRPLSSYQEGSSTEDSTIENPEGVSVKQEVSVCTSRPPLDYVNYKPRTWKSDLRLWIGSPEWAATWNVLRQTGELLLFPNVIWALLVNGLTLGTNIAIGTTYGTIITAPPYNWPNKSASYVNIGQIVTALLALPLLGQGSDWLTKRMAKRNGGLHEPEVRLIPLIIPIIVGTFTAILYGQGAAHPEKYHWFVYVWAVAAYYFAFVGANIAAITYLLDSYPARAGPLLVIVCAFRGILSFGTSYGTAPFIASHGYDGAFGTFGALTGVMGLLGVPIYIYGKKIRHVTVLSSNEKESTMDAIANQIKNLASHADDAERKLILDSLRKVSDAIESPQDTMQRLMYLALQPAVIRIGLDLDLFQILLKNKTPISVSDLATKTEAAPTLLARILRYLASVGIVKETGKDTFTYNNITETLTLPGVVGGIYHYFDSYGPAWQVLPDFLKERKYHDVENVTDTALQKGWKTDQPAFIWVQTKPENLAHFNQFMAGQHMGMKQWHEVYPVHEKTTGLEPEQVFFVDVGGGIGHQSIALREKFPSLENRIIVQDIPATLAHAIPHPGVEILEQDFFEPQAITGARIYYMRNIIHDYPDEKAIVILKNTAAALARGSVILIDDMVIPNTGAHFHATQLDITMMSALASIERTHEQWYSLIERAGLKIKKIYTYTVSLQDSIIEVVKE</sequence>
<keyword evidence="3" id="KW-0808">Transferase</keyword>
<dbReference type="GO" id="GO:0016020">
    <property type="term" value="C:membrane"/>
    <property type="evidence" value="ECO:0007669"/>
    <property type="project" value="UniProtKB-SubCell"/>
</dbReference>
<proteinExistence type="predicted"/>
<evidence type="ECO:0000313" key="8">
    <source>
        <dbReference type="EMBL" id="GAM44014.1"/>
    </source>
</evidence>
<dbReference type="InterPro" id="IPR001077">
    <property type="entry name" value="COMT_C"/>
</dbReference>
<dbReference type="GO" id="GO:0032259">
    <property type="term" value="P:methylation"/>
    <property type="evidence" value="ECO:0007669"/>
    <property type="project" value="UniProtKB-KW"/>
</dbReference>
<dbReference type="Gene3D" id="1.20.1250.20">
    <property type="entry name" value="MFS general substrate transporter like domains"/>
    <property type="match status" value="1"/>
</dbReference>
<feature type="transmembrane region" description="Helical" evidence="5">
    <location>
        <begin position="512"/>
        <end position="534"/>
    </location>
</feature>
<feature type="transmembrane region" description="Helical" evidence="5">
    <location>
        <begin position="231"/>
        <end position="251"/>
    </location>
</feature>
<feature type="transmembrane region" description="Helical" evidence="5">
    <location>
        <begin position="72"/>
        <end position="96"/>
    </location>
</feature>
<dbReference type="InterPro" id="IPR016461">
    <property type="entry name" value="COMT-like"/>
</dbReference>
<dbReference type="Gene3D" id="1.10.10.10">
    <property type="entry name" value="Winged helix-like DNA-binding domain superfamily/Winged helix DNA-binding domain"/>
    <property type="match status" value="1"/>
</dbReference>
<reference evidence="9" key="1">
    <citation type="journal article" date="2015" name="Genome Announc.">
        <title>Draft genome sequence of Talaromyces cellulolyticus strain Y-94, a source of lignocellulosic biomass-degrading enzymes.</title>
        <authorList>
            <person name="Fujii T."/>
            <person name="Koike H."/>
            <person name="Sawayama S."/>
            <person name="Yano S."/>
            <person name="Inoue H."/>
        </authorList>
    </citation>
    <scope>NUCLEOTIDE SEQUENCE [LARGE SCALE GENOMIC DNA]</scope>
    <source>
        <strain evidence="9">Y-94</strain>
    </source>
</reference>
<dbReference type="Pfam" id="PF08100">
    <property type="entry name" value="Dimerisation"/>
    <property type="match status" value="1"/>
</dbReference>
<feature type="transmembrane region" description="Helical" evidence="5">
    <location>
        <begin position="414"/>
        <end position="434"/>
    </location>
</feature>
<dbReference type="InterPro" id="IPR036388">
    <property type="entry name" value="WH-like_DNA-bd_sf"/>
</dbReference>
<feature type="domain" description="O-methyltransferase dimerisation" evidence="7">
    <location>
        <begin position="600"/>
        <end position="664"/>
    </location>
</feature>
<comment type="subcellular location">
    <subcellularLocation>
        <location evidence="1">Membrane</location>
        <topology evidence="1">Multi-pass membrane protein</topology>
    </subcellularLocation>
</comment>
<evidence type="ECO:0000256" key="5">
    <source>
        <dbReference type="SAM" id="Phobius"/>
    </source>
</evidence>
<organism evidence="8 9">
    <name type="scientific">Talaromyces pinophilus</name>
    <name type="common">Penicillium pinophilum</name>
    <dbReference type="NCBI Taxonomy" id="128442"/>
    <lineage>
        <taxon>Eukaryota</taxon>
        <taxon>Fungi</taxon>
        <taxon>Dikarya</taxon>
        <taxon>Ascomycota</taxon>
        <taxon>Pezizomycotina</taxon>
        <taxon>Eurotiomycetes</taxon>
        <taxon>Eurotiomycetidae</taxon>
        <taxon>Eurotiales</taxon>
        <taxon>Trichocomaceae</taxon>
        <taxon>Talaromyces</taxon>
        <taxon>Talaromyces sect. Talaromyces</taxon>
    </lineage>
</organism>
<dbReference type="InterPro" id="IPR036390">
    <property type="entry name" value="WH_DNA-bd_sf"/>
</dbReference>
<dbReference type="PANTHER" id="PTHR43712">
    <property type="entry name" value="PUTATIVE (AFU_ORTHOLOGUE AFUA_4G14580)-RELATED"/>
    <property type="match status" value="1"/>
</dbReference>
<dbReference type="GO" id="GO:0022857">
    <property type="term" value="F:transmembrane transporter activity"/>
    <property type="evidence" value="ECO:0007669"/>
    <property type="project" value="InterPro"/>
</dbReference>
<dbReference type="SUPFAM" id="SSF103473">
    <property type="entry name" value="MFS general substrate transporter"/>
    <property type="match status" value="1"/>
</dbReference>
<accession>A0A6V8HPP4</accession>
<evidence type="ECO:0000256" key="3">
    <source>
        <dbReference type="ARBA" id="ARBA00022679"/>
    </source>
</evidence>
<dbReference type="InterPro" id="IPR012967">
    <property type="entry name" value="COMT_dimerisation"/>
</dbReference>
<feature type="transmembrane region" description="Helical" evidence="5">
    <location>
        <begin position="479"/>
        <end position="500"/>
    </location>
</feature>